<feature type="repeat" description="ANK" evidence="7">
    <location>
        <begin position="264"/>
        <end position="296"/>
    </location>
</feature>
<keyword evidence="2 9" id="KW-0812">Transmembrane</keyword>
<comment type="caution">
    <text evidence="10">The sequence shown here is derived from an EMBL/GenBank/DDBJ whole genome shotgun (WGS) entry which is preliminary data.</text>
</comment>
<dbReference type="STRING" id="356882.A0A423X8U8"/>
<feature type="region of interest" description="Disordered" evidence="8">
    <location>
        <begin position="517"/>
        <end position="581"/>
    </location>
</feature>
<dbReference type="GO" id="GO:0046873">
    <property type="term" value="F:metal ion transmembrane transporter activity"/>
    <property type="evidence" value="ECO:0007669"/>
    <property type="project" value="InterPro"/>
</dbReference>
<dbReference type="InterPro" id="IPR002523">
    <property type="entry name" value="MgTranspt_CorA/ZnTranspt_ZntB"/>
</dbReference>
<accession>A0A423X8U8</accession>
<comment type="subcellular location">
    <subcellularLocation>
        <location evidence="1">Membrane</location>
        <topology evidence="1">Multi-pass membrane protein</topology>
    </subcellularLocation>
</comment>
<keyword evidence="4 9" id="KW-1133">Transmembrane helix</keyword>
<dbReference type="OrthoDB" id="341259at2759"/>
<evidence type="ECO:0000256" key="3">
    <source>
        <dbReference type="ARBA" id="ARBA00022737"/>
    </source>
</evidence>
<feature type="repeat" description="ANK" evidence="7">
    <location>
        <begin position="116"/>
        <end position="144"/>
    </location>
</feature>
<feature type="repeat" description="ANK" evidence="7">
    <location>
        <begin position="50"/>
        <end position="82"/>
    </location>
</feature>
<reference evidence="10 11" key="1">
    <citation type="submission" date="2015-09" db="EMBL/GenBank/DDBJ databases">
        <title>Host preference determinants of Valsa canker pathogens revealed by comparative genomics.</title>
        <authorList>
            <person name="Yin Z."/>
            <person name="Huang L."/>
        </authorList>
    </citation>
    <scope>NUCLEOTIDE SEQUENCE [LARGE SCALE GENOMIC DNA]</scope>
    <source>
        <strain evidence="10 11">03-1</strain>
    </source>
</reference>
<feature type="compositionally biased region" description="Low complexity" evidence="8">
    <location>
        <begin position="1028"/>
        <end position="1040"/>
    </location>
</feature>
<dbReference type="PANTHER" id="PTHR24166">
    <property type="entry name" value="ROLLING PEBBLES, ISOFORM B"/>
    <property type="match status" value="1"/>
</dbReference>
<evidence type="ECO:0000256" key="4">
    <source>
        <dbReference type="ARBA" id="ARBA00022989"/>
    </source>
</evidence>
<protein>
    <submittedName>
        <fullName evidence="10">Uncharacterized protein</fullName>
    </submittedName>
</protein>
<dbReference type="PANTHER" id="PTHR24166:SF48">
    <property type="entry name" value="PROTEIN VAPYRIN"/>
    <property type="match status" value="1"/>
</dbReference>
<feature type="transmembrane region" description="Helical" evidence="9">
    <location>
        <begin position="984"/>
        <end position="1003"/>
    </location>
</feature>
<dbReference type="PRINTS" id="PR01415">
    <property type="entry name" value="ANKYRIN"/>
</dbReference>
<keyword evidence="11" id="KW-1185">Reference proteome</keyword>
<dbReference type="InterPro" id="IPR036770">
    <property type="entry name" value="Ankyrin_rpt-contain_sf"/>
</dbReference>
<feature type="region of interest" description="Disordered" evidence="8">
    <location>
        <begin position="1025"/>
        <end position="1058"/>
    </location>
</feature>
<dbReference type="Gene3D" id="1.25.40.20">
    <property type="entry name" value="Ankyrin repeat-containing domain"/>
    <property type="match status" value="4"/>
</dbReference>
<feature type="transmembrane region" description="Helical" evidence="9">
    <location>
        <begin position="945"/>
        <end position="964"/>
    </location>
</feature>
<dbReference type="SUPFAM" id="SSF144083">
    <property type="entry name" value="Magnesium transport protein CorA, transmembrane region"/>
    <property type="match status" value="1"/>
</dbReference>
<feature type="repeat" description="ANK" evidence="7">
    <location>
        <begin position="297"/>
        <end position="318"/>
    </location>
</feature>
<dbReference type="PROSITE" id="PS50297">
    <property type="entry name" value="ANK_REP_REGION"/>
    <property type="match status" value="5"/>
</dbReference>
<dbReference type="SUPFAM" id="SSF48403">
    <property type="entry name" value="Ankyrin repeat"/>
    <property type="match status" value="1"/>
</dbReference>
<feature type="repeat" description="ANK" evidence="7">
    <location>
        <begin position="231"/>
        <end position="263"/>
    </location>
</feature>
<dbReference type="Pfam" id="PF01544">
    <property type="entry name" value="CorA"/>
    <property type="match status" value="1"/>
</dbReference>
<dbReference type="Proteomes" id="UP000283895">
    <property type="component" value="Unassembled WGS sequence"/>
</dbReference>
<dbReference type="InterPro" id="IPR045863">
    <property type="entry name" value="CorA_TM1_TM2"/>
</dbReference>
<dbReference type="EMBL" id="LKEA01000001">
    <property type="protein sequence ID" value="ROW12371.1"/>
    <property type="molecule type" value="Genomic_DNA"/>
</dbReference>
<evidence type="ECO:0000256" key="8">
    <source>
        <dbReference type="SAM" id="MobiDB-lite"/>
    </source>
</evidence>
<gene>
    <name evidence="10" type="ORF">VMCG_00672</name>
</gene>
<feature type="compositionally biased region" description="Basic and acidic residues" evidence="8">
    <location>
        <begin position="537"/>
        <end position="553"/>
    </location>
</feature>
<feature type="repeat" description="ANK" evidence="7">
    <location>
        <begin position="194"/>
        <end position="216"/>
    </location>
</feature>
<keyword evidence="5 7" id="KW-0040">ANK repeat</keyword>
<dbReference type="InterPro" id="IPR050889">
    <property type="entry name" value="Dendritic_Spine_Reg/Scaffold"/>
</dbReference>
<dbReference type="InterPro" id="IPR002110">
    <property type="entry name" value="Ankyrin_rpt"/>
</dbReference>
<organism evidence="10 11">
    <name type="scientific">Cytospora schulzeri</name>
    <dbReference type="NCBI Taxonomy" id="448051"/>
    <lineage>
        <taxon>Eukaryota</taxon>
        <taxon>Fungi</taxon>
        <taxon>Dikarya</taxon>
        <taxon>Ascomycota</taxon>
        <taxon>Pezizomycotina</taxon>
        <taxon>Sordariomycetes</taxon>
        <taxon>Sordariomycetidae</taxon>
        <taxon>Diaporthales</taxon>
        <taxon>Cytosporaceae</taxon>
        <taxon>Cytospora</taxon>
    </lineage>
</organism>
<keyword evidence="3" id="KW-0677">Repeat</keyword>
<evidence type="ECO:0000256" key="7">
    <source>
        <dbReference type="PROSITE-ProRule" id="PRU00023"/>
    </source>
</evidence>
<sequence>MTATSISSSNGPGPMQRHIRLISACVSGNETRVREVLAGDPWTSRSDGDALRQALVKVATKGNLKVLRLLLEHGADVHPRKDNELSPLFKAAEAGHLAVVTELLGRKADPNWRGRNGQTALFPACLRGHDAVVRALLEAGAHPDGGVNQAGKPGDKDGKTPLLFIASEKGGRWTVETVKMLLQRDIDMNPRDSLGRTPLHWTAKNNHLELARALLSGEFLKLADIDAAQNRGKTALHLAAENNQVDFVELLLGHGAYPDAASDGRWTPLHNASEKGHHVIVDKLLAAGANVNAELSNRMTPLHWAAFNGHEEVVKLLLARPETNLSLKDQFERTALLCAAERHHKELVHLLSPARASDRLSEDAREASKEFYATVVDFGDFQEMKYRKGDVREKKKQLVFKHSVYELLYGWEDSEKKKPTVPVLTKNVKWEPQFRWIHLPANNVAWVETLLAKAFVESGFRDVEGFKALEKSFDQEHRGALAHDTFMRTHCRRVPSRRPESEDTSLGVLSEQAMELNGGTGAESIITDTSENSTGKAEAKKKGKAEQIAERHPTRAKRKKGDPGNPPGTKEARLTSRQPSFAPSFASTGAFRQLVNNGKMVLFMPFLHYETHDRRLSMSETIRKARRGVPPPRNATRDELLIYAYINQLHPRRTLDQFLYHGIDTTQRDNDQVVWRYCEKHRFEPKVFMVDQLWLWILGGDTVITCFPQRWDQPKQDPLNVVDGIVEETNAKTRPPIQSVYDLAMVITGRASGMFDRHRFDEQQYQFLDMFESSIGTVTDKESQLFSKFHRASERSTQWVKRYRRGSDDNMEHEFSDDLLNIHQETKLLAEIKDIQDELKIIAVVLDSQILVLEDLLINITEELSVEGTRKSTDGVIREIKRRFEEQQRLILVHRNDIVRMNNQAASIYDGLTNLLDLKQKHSNALEARFAREQAISAAKQGQTVMVFTIVTIIFLPMSFIAAFFSIDVQDWGDQLTIGYVSKWMFGIGLAISFVFIAMAFLVHDISDAWKALLRGAEKHTGLCLHRSSNNNNKTTSSSSPRGIRNEGGQPDDASTWTVRATKPGTAGAASTSAYRWTAEEMDWKRRGLEGPDGYSRTSRVSRDRGDRDRYDHVGLGLSPIRRKLSFGSGRGVPWARPSIDGRRVRLSEDLERGRDPPIRLRHLSHPAYNNTRFTAGGLVQFSSTTMSFKPDDQGLTPGIMEAREKEVMDDINKLIDKKLFFALARIIPSEPNAATIVDDPAIQEQAKNLKTAVAAVIHSHESIISTIAKSKKDKDNEKPV</sequence>
<dbReference type="GO" id="GO:0016020">
    <property type="term" value="C:membrane"/>
    <property type="evidence" value="ECO:0007669"/>
    <property type="project" value="UniProtKB-SubCell"/>
</dbReference>
<evidence type="ECO:0000256" key="6">
    <source>
        <dbReference type="ARBA" id="ARBA00023136"/>
    </source>
</evidence>
<evidence type="ECO:0000256" key="1">
    <source>
        <dbReference type="ARBA" id="ARBA00004141"/>
    </source>
</evidence>
<dbReference type="SMART" id="SM00248">
    <property type="entry name" value="ANK"/>
    <property type="match status" value="9"/>
</dbReference>
<dbReference type="PROSITE" id="PS50088">
    <property type="entry name" value="ANK_REPEAT"/>
    <property type="match status" value="6"/>
</dbReference>
<dbReference type="Pfam" id="PF12796">
    <property type="entry name" value="Ank_2"/>
    <property type="match status" value="3"/>
</dbReference>
<evidence type="ECO:0000256" key="9">
    <source>
        <dbReference type="SAM" id="Phobius"/>
    </source>
</evidence>
<dbReference type="Gene3D" id="1.20.58.340">
    <property type="entry name" value="Magnesium transport protein CorA, transmembrane region"/>
    <property type="match status" value="1"/>
</dbReference>
<evidence type="ECO:0000256" key="2">
    <source>
        <dbReference type="ARBA" id="ARBA00022692"/>
    </source>
</evidence>
<evidence type="ECO:0000313" key="10">
    <source>
        <dbReference type="EMBL" id="ROW12371.1"/>
    </source>
</evidence>
<evidence type="ECO:0000313" key="11">
    <source>
        <dbReference type="Proteomes" id="UP000283895"/>
    </source>
</evidence>
<name>A0A423X8U8_9PEZI</name>
<evidence type="ECO:0000256" key="5">
    <source>
        <dbReference type="ARBA" id="ARBA00023043"/>
    </source>
</evidence>
<proteinExistence type="predicted"/>
<keyword evidence="6 9" id="KW-0472">Membrane</keyword>